<keyword evidence="5 6" id="KW-0472">Membrane</keyword>
<protein>
    <submittedName>
        <fullName evidence="7">Type II secretion system protein</fullName>
    </submittedName>
</protein>
<evidence type="ECO:0000256" key="6">
    <source>
        <dbReference type="SAM" id="Phobius"/>
    </source>
</evidence>
<keyword evidence="4 6" id="KW-1133">Transmembrane helix</keyword>
<dbReference type="PANTHER" id="PTHR30093:SF44">
    <property type="entry name" value="TYPE II SECRETION SYSTEM CORE PROTEIN G"/>
    <property type="match status" value="1"/>
</dbReference>
<name>A0ABV4U3M9_9BACT</name>
<keyword evidence="8" id="KW-1185">Reference proteome</keyword>
<evidence type="ECO:0000256" key="4">
    <source>
        <dbReference type="ARBA" id="ARBA00022989"/>
    </source>
</evidence>
<sequence length="157" mass="17261">MQICSLRPTPARTPLRCRGAGFSLVEILIVVLLLSILAAMVIPQFIGAAEQTRDNALATNLSRVRQQIELYRHHHDGNFPELANFTEQLTKSSNALGQTAAVDTPGYSFGPYLSSIPRNPYTAGNIVGDGEVGTSDWYYNENTGDFHANHDEDAREL</sequence>
<evidence type="ECO:0000256" key="3">
    <source>
        <dbReference type="ARBA" id="ARBA00022692"/>
    </source>
</evidence>
<comment type="subcellular location">
    <subcellularLocation>
        <location evidence="1">Membrane</location>
        <topology evidence="1">Single-pass membrane protein</topology>
    </subcellularLocation>
</comment>
<dbReference type="Pfam" id="PF07963">
    <property type="entry name" value="N_methyl"/>
    <property type="match status" value="1"/>
</dbReference>
<evidence type="ECO:0000256" key="1">
    <source>
        <dbReference type="ARBA" id="ARBA00004167"/>
    </source>
</evidence>
<dbReference type="Proteomes" id="UP001575105">
    <property type="component" value="Unassembled WGS sequence"/>
</dbReference>
<evidence type="ECO:0000313" key="7">
    <source>
        <dbReference type="EMBL" id="MFA9478189.1"/>
    </source>
</evidence>
<keyword evidence="2" id="KW-0488">Methylation</keyword>
<feature type="transmembrane region" description="Helical" evidence="6">
    <location>
        <begin position="21"/>
        <end position="42"/>
    </location>
</feature>
<evidence type="ECO:0000256" key="5">
    <source>
        <dbReference type="ARBA" id="ARBA00023136"/>
    </source>
</evidence>
<dbReference type="InterPro" id="IPR000983">
    <property type="entry name" value="Bac_GSPG_pilin"/>
</dbReference>
<dbReference type="RefSeq" id="WP_425345115.1">
    <property type="nucleotide sequence ID" value="NZ_JBGUBD010000004.1"/>
</dbReference>
<gene>
    <name evidence="7" type="ORF">ACERK3_07755</name>
</gene>
<evidence type="ECO:0000313" key="8">
    <source>
        <dbReference type="Proteomes" id="UP001575105"/>
    </source>
</evidence>
<organism evidence="7 8">
    <name type="scientific">Natronomicrosphaera hydrolytica</name>
    <dbReference type="NCBI Taxonomy" id="3242702"/>
    <lineage>
        <taxon>Bacteria</taxon>
        <taxon>Pseudomonadati</taxon>
        <taxon>Planctomycetota</taxon>
        <taxon>Phycisphaerae</taxon>
        <taxon>Phycisphaerales</taxon>
        <taxon>Phycisphaeraceae</taxon>
        <taxon>Natronomicrosphaera</taxon>
    </lineage>
</organism>
<evidence type="ECO:0000256" key="2">
    <source>
        <dbReference type="ARBA" id="ARBA00022481"/>
    </source>
</evidence>
<keyword evidence="3 6" id="KW-0812">Transmembrane</keyword>
<comment type="caution">
    <text evidence="7">The sequence shown here is derived from an EMBL/GenBank/DDBJ whole genome shotgun (WGS) entry which is preliminary data.</text>
</comment>
<dbReference type="Gene3D" id="3.30.700.10">
    <property type="entry name" value="Glycoprotein, Type 4 Pilin"/>
    <property type="match status" value="1"/>
</dbReference>
<dbReference type="InterPro" id="IPR012902">
    <property type="entry name" value="N_methyl_site"/>
</dbReference>
<dbReference type="PROSITE" id="PS00409">
    <property type="entry name" value="PROKAR_NTER_METHYL"/>
    <property type="match status" value="1"/>
</dbReference>
<proteinExistence type="predicted"/>
<reference evidence="7 8" key="1">
    <citation type="submission" date="2024-08" db="EMBL/GenBank/DDBJ databases">
        <title>Whole-genome sequencing of halo(alkali)philic microorganisms from hypersaline lakes.</title>
        <authorList>
            <person name="Sorokin D.Y."/>
            <person name="Merkel A.Y."/>
            <person name="Messina E."/>
            <person name="Yakimov M."/>
        </authorList>
    </citation>
    <scope>NUCLEOTIDE SEQUENCE [LARGE SCALE GENOMIC DNA]</scope>
    <source>
        <strain evidence="7 8">AB-hyl4</strain>
    </source>
</reference>
<dbReference type="PRINTS" id="PR00813">
    <property type="entry name" value="BCTERIALGSPG"/>
</dbReference>
<accession>A0ABV4U3M9</accession>
<dbReference type="SUPFAM" id="SSF54523">
    <property type="entry name" value="Pili subunits"/>
    <property type="match status" value="1"/>
</dbReference>
<dbReference type="InterPro" id="IPR045584">
    <property type="entry name" value="Pilin-like"/>
</dbReference>
<dbReference type="NCBIfam" id="TIGR02532">
    <property type="entry name" value="IV_pilin_GFxxxE"/>
    <property type="match status" value="1"/>
</dbReference>
<dbReference type="PANTHER" id="PTHR30093">
    <property type="entry name" value="GENERAL SECRETION PATHWAY PROTEIN G"/>
    <property type="match status" value="1"/>
</dbReference>
<dbReference type="EMBL" id="JBGUBD010000004">
    <property type="protein sequence ID" value="MFA9478189.1"/>
    <property type="molecule type" value="Genomic_DNA"/>
</dbReference>